<evidence type="ECO:0000313" key="2">
    <source>
        <dbReference type="Proteomes" id="UP000035035"/>
    </source>
</evidence>
<dbReference type="AlphaFoldDB" id="W9DKM1"/>
<dbReference type="EMBL" id="AYXO01000012">
    <property type="protein sequence ID" value="ETA07546.1"/>
    <property type="molecule type" value="Genomic_DNA"/>
</dbReference>
<evidence type="ECO:0000313" key="1">
    <source>
        <dbReference type="EMBL" id="ETA07546.1"/>
    </source>
</evidence>
<sequence>MEVSSGRPGVTSTSLERFAAVMFHRDYLFLVPPCPSCELFG</sequence>
<comment type="caution">
    <text evidence="1">The sequence shown here is derived from an EMBL/GenBank/DDBJ whole genome shotgun (WGS) entry which is preliminary data.</text>
</comment>
<gene>
    <name evidence="1" type="ORF">V525_08030</name>
</gene>
<organism evidence="1 2">
    <name type="scientific">Gordonia alkanivorans CGMCC 6845</name>
    <dbReference type="NCBI Taxonomy" id="1423140"/>
    <lineage>
        <taxon>Bacteria</taxon>
        <taxon>Bacillati</taxon>
        <taxon>Actinomycetota</taxon>
        <taxon>Actinomycetes</taxon>
        <taxon>Mycobacteriales</taxon>
        <taxon>Gordoniaceae</taxon>
        <taxon>Gordonia</taxon>
    </lineage>
</organism>
<proteinExistence type="predicted"/>
<protein>
    <submittedName>
        <fullName evidence="1">Uncharacterized protein</fullName>
    </submittedName>
</protein>
<accession>W9DKM1</accession>
<dbReference type="Proteomes" id="UP000035035">
    <property type="component" value="Unassembled WGS sequence"/>
</dbReference>
<reference evidence="1 2" key="1">
    <citation type="journal article" date="2014" name="Genome Announc.">
        <title>Draft Genome Sequence of Gordonia alkanivorans Strain CGMCC6845, a Halotolerant Hydrocarbon-Degrading Bacterium.</title>
        <authorList>
            <person name="Wang X."/>
            <person name="Jin D."/>
            <person name="Zhou L."/>
            <person name="Wu L."/>
            <person name="An W."/>
            <person name="Zhao L."/>
        </authorList>
    </citation>
    <scope>NUCLEOTIDE SEQUENCE [LARGE SCALE GENOMIC DNA]</scope>
    <source>
        <strain evidence="1 2">CGMCC 6845</strain>
    </source>
</reference>
<keyword evidence="2" id="KW-1185">Reference proteome</keyword>
<dbReference type="HOGENOM" id="CLU_3270716_0_0_11"/>
<name>W9DKM1_9ACTN</name>